<feature type="chain" id="PRO_5027688022" evidence="2">
    <location>
        <begin position="20"/>
        <end position="359"/>
    </location>
</feature>
<gene>
    <name evidence="3" type="ORF">HELGO_WM2541</name>
</gene>
<evidence type="ECO:0000313" key="3">
    <source>
        <dbReference type="EMBL" id="CAA6802141.1"/>
    </source>
</evidence>
<dbReference type="EMBL" id="CACVAS010000020">
    <property type="protein sequence ID" value="CAA6802141.1"/>
    <property type="molecule type" value="Genomic_DNA"/>
</dbReference>
<dbReference type="AlphaFoldDB" id="A0A6S6S1A0"/>
<dbReference type="PANTHER" id="PTHR30097:SF4">
    <property type="entry name" value="SLR6042 PROTEIN"/>
    <property type="match status" value="1"/>
</dbReference>
<organism evidence="3">
    <name type="scientific">uncultured Sulfurovum sp</name>
    <dbReference type="NCBI Taxonomy" id="269237"/>
    <lineage>
        <taxon>Bacteria</taxon>
        <taxon>Pseudomonadati</taxon>
        <taxon>Campylobacterota</taxon>
        <taxon>Epsilonproteobacteria</taxon>
        <taxon>Campylobacterales</taxon>
        <taxon>Sulfurovaceae</taxon>
        <taxon>Sulfurovum</taxon>
        <taxon>environmental samples</taxon>
    </lineage>
</organism>
<keyword evidence="2" id="KW-0732">Signal</keyword>
<proteinExistence type="predicted"/>
<dbReference type="Gene3D" id="1.10.287.470">
    <property type="entry name" value="Helix hairpin bin"/>
    <property type="match status" value="1"/>
</dbReference>
<dbReference type="Gene3D" id="2.40.30.170">
    <property type="match status" value="1"/>
</dbReference>
<sequence length="359" mass="39891">MRNKLLLLTLLTFSSLLQAEDMVLTEEQEANWQIKVHLPEKSEKLPLGEFIAEVVTPPTLLHTISLPFEANVKKLNVANFQQIAKGQVLAKVTGTEWIATQQQAISDAIAFKHHENLAQRKNMLCKEEIIPQKECIAANVELESDKTKVAASKALLRSYGASDEVIMTLFKELKLSQTIQISSDVSGRIVALDATPGKSTSPQDALFVIQEKGALWLESDISVGRTQALKEGQEVEITLGTHTFSTTILQLSPVINPHNQTRHVRFLVPIEIALFSGLRTTANITVAHHSYKIKKNSVIKYDDKQIVFVKTKTGYKSVPIHILTEDDSYYYVKPSVALQHKIATTSLAILKNMLGGDDE</sequence>
<dbReference type="GO" id="GO:0030288">
    <property type="term" value="C:outer membrane-bounded periplasmic space"/>
    <property type="evidence" value="ECO:0007669"/>
    <property type="project" value="TreeGrafter"/>
</dbReference>
<dbReference type="InterPro" id="IPR051909">
    <property type="entry name" value="MFP_Cation_Efflux"/>
</dbReference>
<evidence type="ECO:0000256" key="2">
    <source>
        <dbReference type="SAM" id="SignalP"/>
    </source>
</evidence>
<reference evidence="3" key="1">
    <citation type="submission" date="2020-01" db="EMBL/GenBank/DDBJ databases">
        <authorList>
            <person name="Meier V. D."/>
            <person name="Meier V D."/>
        </authorList>
    </citation>
    <scope>NUCLEOTIDE SEQUENCE</scope>
    <source>
        <strain evidence="3">HLG_WM_MAG_01</strain>
    </source>
</reference>
<keyword evidence="1" id="KW-0813">Transport</keyword>
<dbReference type="GO" id="GO:0046914">
    <property type="term" value="F:transition metal ion binding"/>
    <property type="evidence" value="ECO:0007669"/>
    <property type="project" value="TreeGrafter"/>
</dbReference>
<dbReference type="GO" id="GO:0015679">
    <property type="term" value="P:plasma membrane copper ion transport"/>
    <property type="evidence" value="ECO:0007669"/>
    <property type="project" value="TreeGrafter"/>
</dbReference>
<protein>
    <submittedName>
        <fullName evidence="3">Uncharacterized protein</fullName>
    </submittedName>
</protein>
<dbReference type="Gene3D" id="2.40.50.100">
    <property type="match status" value="1"/>
</dbReference>
<feature type="signal peptide" evidence="2">
    <location>
        <begin position="1"/>
        <end position="19"/>
    </location>
</feature>
<name>A0A6S6S1A0_9BACT</name>
<dbReference type="PANTHER" id="PTHR30097">
    <property type="entry name" value="CATION EFFLUX SYSTEM PROTEIN CUSB"/>
    <property type="match status" value="1"/>
</dbReference>
<evidence type="ECO:0000256" key="1">
    <source>
        <dbReference type="ARBA" id="ARBA00022448"/>
    </source>
</evidence>
<dbReference type="GO" id="GO:0060003">
    <property type="term" value="P:copper ion export"/>
    <property type="evidence" value="ECO:0007669"/>
    <property type="project" value="TreeGrafter"/>
</dbReference>
<accession>A0A6S6S1A0</accession>